<dbReference type="InterPro" id="IPR032466">
    <property type="entry name" value="Metal_Hydrolase"/>
</dbReference>
<dbReference type="InterPro" id="IPR011059">
    <property type="entry name" value="Metal-dep_hydrolase_composite"/>
</dbReference>
<dbReference type="PANTHER" id="PTHR43794">
    <property type="entry name" value="AMINOHYDROLASE SSNA-RELATED"/>
    <property type="match status" value="1"/>
</dbReference>
<gene>
    <name evidence="3" type="ordered locus">VMUT_0200</name>
</gene>
<dbReference type="Proteomes" id="UP000007485">
    <property type="component" value="Chromosome"/>
</dbReference>
<dbReference type="CDD" id="cd01298">
    <property type="entry name" value="ATZ_TRZ_like"/>
    <property type="match status" value="1"/>
</dbReference>
<keyword evidence="4" id="KW-1185">Reference proteome</keyword>
<dbReference type="InterPro" id="IPR006680">
    <property type="entry name" value="Amidohydro-rel"/>
</dbReference>
<reference evidence="3 4" key="1">
    <citation type="journal article" date="2011" name="J. Bacteriol.">
        <title>Complete genome sequence of 'Vulcanisaeta moutnovskia' strain 768-28, a novel member of the hyperthermophilic crenarchaeal genus vulcanisaeta.</title>
        <authorList>
            <person name="Gumerov V.M."/>
            <person name="Mardanov A.V."/>
            <person name="Beletsky A.V."/>
            <person name="Prokofeva M.I."/>
            <person name="Bonch-Osmolovskaya E.A."/>
            <person name="Ravin N.V."/>
            <person name="Skryabin K.G."/>
        </authorList>
    </citation>
    <scope>NUCLEOTIDE SEQUENCE [LARGE SCALE GENOMIC DNA]</scope>
    <source>
        <strain evidence="3 4">768-28</strain>
    </source>
</reference>
<keyword evidence="1" id="KW-0378">Hydrolase</keyword>
<dbReference type="Gene3D" id="2.30.40.10">
    <property type="entry name" value="Urease, subunit C, domain 1"/>
    <property type="match status" value="1"/>
</dbReference>
<dbReference type="HOGENOM" id="CLU_012358_2_0_2"/>
<dbReference type="KEGG" id="vmo:VMUT_0200"/>
<dbReference type="eggNOG" id="arCOG00695">
    <property type="taxonomic scope" value="Archaea"/>
</dbReference>
<proteinExistence type="predicted"/>
<name>F0QSZ5_VULM7</name>
<sequence>MGYLLKNCDFVLTWINDELRILRDVDIAIDNGLIISVGKAIEGHLEEINCSNHVVIPGLVNAHTHTPMSLLRGFYDDAELMTWLNKMWIVENELTRDIVSLSSELSIIEMIMSGTTAFIDMYHYPDVVADIASRYGLRAALGPTFIDILKSPTLVENELRNFMSRYGNSSLVRPIINVHSIYTVGKDTLLRIRDLSHELDLPIQIHVSETRDEVYEAKRKYGVFPVEYLNSLGLISSKSQLIHLGWVTSWELSIIAKANARVTHAPTSNMKLATAGHFPMRELMEMGVIVTLGTDGPASNNSLDMFREMKMAVLLQRHSYWDVSIKAMHAFRAATVNGYRLLGPRGGCLGNGCVADLVLLDLGSPRLQPIRDDNILSNIVYSADGSDVDIVIVNGRIIYDKSRDYQVLRERARRIGERLNDFTRKFL</sequence>
<dbReference type="InterPro" id="IPR050287">
    <property type="entry name" value="MTA/SAH_deaminase"/>
</dbReference>
<dbReference type="STRING" id="985053.VMUT_0200"/>
<accession>F0QSZ5</accession>
<dbReference type="AlphaFoldDB" id="F0QSZ5"/>
<dbReference type="RefSeq" id="WP_013603579.1">
    <property type="nucleotide sequence ID" value="NC_015151.1"/>
</dbReference>
<dbReference type="EMBL" id="CP002529">
    <property type="protein sequence ID" value="ADY00416.1"/>
    <property type="molecule type" value="Genomic_DNA"/>
</dbReference>
<dbReference type="OrthoDB" id="372084at2157"/>
<dbReference type="SUPFAM" id="SSF51338">
    <property type="entry name" value="Composite domain of metallo-dependent hydrolases"/>
    <property type="match status" value="1"/>
</dbReference>
<evidence type="ECO:0000313" key="4">
    <source>
        <dbReference type="Proteomes" id="UP000007485"/>
    </source>
</evidence>
<dbReference type="Gene3D" id="3.20.20.140">
    <property type="entry name" value="Metal-dependent hydrolases"/>
    <property type="match status" value="1"/>
</dbReference>
<protein>
    <submittedName>
        <fullName evidence="3">Amidohydrolase</fullName>
    </submittedName>
</protein>
<evidence type="ECO:0000313" key="3">
    <source>
        <dbReference type="EMBL" id="ADY00416.1"/>
    </source>
</evidence>
<organism evidence="3 4">
    <name type="scientific">Vulcanisaeta moutnovskia (strain 768-28)</name>
    <dbReference type="NCBI Taxonomy" id="985053"/>
    <lineage>
        <taxon>Archaea</taxon>
        <taxon>Thermoproteota</taxon>
        <taxon>Thermoprotei</taxon>
        <taxon>Thermoproteales</taxon>
        <taxon>Thermoproteaceae</taxon>
        <taxon>Vulcanisaeta</taxon>
    </lineage>
</organism>
<dbReference type="GO" id="GO:0016810">
    <property type="term" value="F:hydrolase activity, acting on carbon-nitrogen (but not peptide) bonds"/>
    <property type="evidence" value="ECO:0007669"/>
    <property type="project" value="InterPro"/>
</dbReference>
<feature type="domain" description="Amidohydrolase-related" evidence="2">
    <location>
        <begin position="54"/>
        <end position="397"/>
    </location>
</feature>
<dbReference type="PANTHER" id="PTHR43794:SF11">
    <property type="entry name" value="AMIDOHYDROLASE-RELATED DOMAIN-CONTAINING PROTEIN"/>
    <property type="match status" value="1"/>
</dbReference>
<dbReference type="Pfam" id="PF01979">
    <property type="entry name" value="Amidohydro_1"/>
    <property type="match status" value="1"/>
</dbReference>
<dbReference type="GeneID" id="10287852"/>
<evidence type="ECO:0000256" key="1">
    <source>
        <dbReference type="ARBA" id="ARBA00022801"/>
    </source>
</evidence>
<evidence type="ECO:0000259" key="2">
    <source>
        <dbReference type="Pfam" id="PF01979"/>
    </source>
</evidence>
<dbReference type="SUPFAM" id="SSF51556">
    <property type="entry name" value="Metallo-dependent hydrolases"/>
    <property type="match status" value="1"/>
</dbReference>